<dbReference type="AlphaFoldDB" id="A0A914W544"/>
<dbReference type="WBParaSite" id="PSAMB.scaffold31size108074.g823.t1">
    <property type="protein sequence ID" value="PSAMB.scaffold31size108074.g823.t1"/>
    <property type="gene ID" value="PSAMB.scaffold31size108074.g823"/>
</dbReference>
<protein>
    <submittedName>
        <fullName evidence="3">Uncharacterized protein</fullName>
    </submittedName>
</protein>
<feature type="region of interest" description="Disordered" evidence="1">
    <location>
        <begin position="158"/>
        <end position="185"/>
    </location>
</feature>
<evidence type="ECO:0000256" key="1">
    <source>
        <dbReference type="SAM" id="MobiDB-lite"/>
    </source>
</evidence>
<proteinExistence type="predicted"/>
<name>A0A914W544_9BILA</name>
<evidence type="ECO:0000313" key="2">
    <source>
        <dbReference type="Proteomes" id="UP000887566"/>
    </source>
</evidence>
<sequence>MEADRRGQPIASPLMRVVAIRRRLQSRRNRSCWPPISPRSPSRRPGGLAFGCDPLILAATLAHLSTVDLSPRHRLTASYFRRPSGLWACTTVDTPDGSGGREQLSVRPPLTSFVTRCIDRGEQVGPPSSAAPIGGRRVTQFLAVIYDHIYDDHTVLPAAAAPDRDPPSAVETPANARLPGPRAAK</sequence>
<reference evidence="3" key="1">
    <citation type="submission" date="2022-11" db="UniProtKB">
        <authorList>
            <consortium name="WormBaseParasite"/>
        </authorList>
    </citation>
    <scope>IDENTIFICATION</scope>
</reference>
<keyword evidence="2" id="KW-1185">Reference proteome</keyword>
<evidence type="ECO:0000313" key="3">
    <source>
        <dbReference type="WBParaSite" id="PSAMB.scaffold31size108074.g823.t1"/>
    </source>
</evidence>
<accession>A0A914W544</accession>
<dbReference type="Proteomes" id="UP000887566">
    <property type="component" value="Unplaced"/>
</dbReference>
<organism evidence="2 3">
    <name type="scientific">Plectus sambesii</name>
    <dbReference type="NCBI Taxonomy" id="2011161"/>
    <lineage>
        <taxon>Eukaryota</taxon>
        <taxon>Metazoa</taxon>
        <taxon>Ecdysozoa</taxon>
        <taxon>Nematoda</taxon>
        <taxon>Chromadorea</taxon>
        <taxon>Plectida</taxon>
        <taxon>Plectina</taxon>
        <taxon>Plectoidea</taxon>
        <taxon>Plectidae</taxon>
        <taxon>Plectus</taxon>
    </lineage>
</organism>